<dbReference type="RefSeq" id="WP_267880588.1">
    <property type="nucleotide sequence ID" value="NZ_AYXG01000051.1"/>
</dbReference>
<feature type="compositionally biased region" description="Polar residues" evidence="1">
    <location>
        <begin position="33"/>
        <end position="44"/>
    </location>
</feature>
<evidence type="ECO:0000313" key="3">
    <source>
        <dbReference type="Proteomes" id="UP000019277"/>
    </source>
</evidence>
<sequence length="44" mass="4334">MDGGAGDRQGGGAVTGSDEAARDLITSRVGPQVTATARRSSSTL</sequence>
<organism evidence="2 3">
    <name type="scientific">Actinokineospora spheciospongiae</name>
    <dbReference type="NCBI Taxonomy" id="909613"/>
    <lineage>
        <taxon>Bacteria</taxon>
        <taxon>Bacillati</taxon>
        <taxon>Actinomycetota</taxon>
        <taxon>Actinomycetes</taxon>
        <taxon>Pseudonocardiales</taxon>
        <taxon>Pseudonocardiaceae</taxon>
        <taxon>Actinokineospora</taxon>
    </lineage>
</organism>
<dbReference type="AlphaFoldDB" id="W7IQT2"/>
<accession>W7IQT2</accession>
<dbReference type="EMBL" id="AYXG01000051">
    <property type="protein sequence ID" value="EWC63235.1"/>
    <property type="molecule type" value="Genomic_DNA"/>
</dbReference>
<keyword evidence="3" id="KW-1185">Reference proteome</keyword>
<feature type="compositionally biased region" description="Gly residues" evidence="1">
    <location>
        <begin position="1"/>
        <end position="14"/>
    </location>
</feature>
<dbReference type="Proteomes" id="UP000019277">
    <property type="component" value="Unassembled WGS sequence"/>
</dbReference>
<comment type="caution">
    <text evidence="2">The sequence shown here is derived from an EMBL/GenBank/DDBJ whole genome shotgun (WGS) entry which is preliminary data.</text>
</comment>
<evidence type="ECO:0000256" key="1">
    <source>
        <dbReference type="SAM" id="MobiDB-lite"/>
    </source>
</evidence>
<proteinExistence type="predicted"/>
<protein>
    <submittedName>
        <fullName evidence="2">Uncharacterized protein</fullName>
    </submittedName>
</protein>
<feature type="region of interest" description="Disordered" evidence="1">
    <location>
        <begin position="1"/>
        <end position="44"/>
    </location>
</feature>
<gene>
    <name evidence="2" type="ORF">UO65_1449</name>
</gene>
<name>W7IQT2_9PSEU</name>
<evidence type="ECO:0000313" key="2">
    <source>
        <dbReference type="EMBL" id="EWC63235.1"/>
    </source>
</evidence>
<reference evidence="2 3" key="1">
    <citation type="journal article" date="2014" name="Genome Announc.">
        <title>Draft Genome Sequence of the Antitrypanosomally Active Sponge-Associated Bacterium Actinokineospora sp. Strain EG49.</title>
        <authorList>
            <person name="Harjes J."/>
            <person name="Ryu T."/>
            <person name="Abdelmohsen U.R."/>
            <person name="Moitinho-Silva L."/>
            <person name="Horn H."/>
            <person name="Ravasi T."/>
            <person name="Hentschel U."/>
        </authorList>
    </citation>
    <scope>NUCLEOTIDE SEQUENCE [LARGE SCALE GENOMIC DNA]</scope>
    <source>
        <strain evidence="2 3">EG49</strain>
    </source>
</reference>